<sequence length="199" mass="21809">MAMQRRGASGRPLGTDGSDFSYRMVVDSRKHPPPKPPNPRVQRLAPHLCDSRDLAGYQRVAEGRSRLARLILVQLLHQVAGSALLLLSLSKGKEVNKFAVLSAAAGLLAIVVGELGRRRTMAVLLRLYTSLSSIAVAFSVTCIIRSELFLKVMKQNTEAITSYEMFDVIRVALGILLQMVVIATTTRLLQNMSPPKRAS</sequence>
<reference evidence="9 10" key="2">
    <citation type="submission" date="2024-10" db="EMBL/GenBank/DDBJ databases">
        <authorList>
            <person name="Ryan C."/>
        </authorList>
    </citation>
    <scope>NUCLEOTIDE SEQUENCE [LARGE SCALE GENOMIC DNA]</scope>
</reference>
<dbReference type="Proteomes" id="UP001497457">
    <property type="component" value="Chromosome 13rd"/>
</dbReference>
<evidence type="ECO:0000313" key="10">
    <source>
        <dbReference type="Proteomes" id="UP001497457"/>
    </source>
</evidence>
<dbReference type="GO" id="GO:0005789">
    <property type="term" value="C:endoplasmic reticulum membrane"/>
    <property type="evidence" value="ECO:0007669"/>
    <property type="project" value="UniProtKB-SubCell"/>
</dbReference>
<name>A0ABC8WZ99_9POAL</name>
<evidence type="ECO:0000256" key="1">
    <source>
        <dbReference type="ARBA" id="ARBA00004477"/>
    </source>
</evidence>
<evidence type="ECO:0000256" key="7">
    <source>
        <dbReference type="SAM" id="MobiDB-lite"/>
    </source>
</evidence>
<comment type="subcellular location">
    <subcellularLocation>
        <location evidence="1">Endoplasmic reticulum membrane</location>
        <topology evidence="1">Multi-pass membrane protein</topology>
    </subcellularLocation>
</comment>
<keyword evidence="5 8" id="KW-1133">Transmembrane helix</keyword>
<proteinExistence type="inferred from homology"/>
<evidence type="ECO:0000256" key="5">
    <source>
        <dbReference type="ARBA" id="ARBA00022989"/>
    </source>
</evidence>
<evidence type="ECO:0000256" key="3">
    <source>
        <dbReference type="ARBA" id="ARBA00022692"/>
    </source>
</evidence>
<keyword evidence="10" id="KW-1185">Reference proteome</keyword>
<dbReference type="InterPro" id="IPR009787">
    <property type="entry name" value="Jagunal"/>
</dbReference>
<organism evidence="9 10">
    <name type="scientific">Urochloa decumbens</name>
    <dbReference type="NCBI Taxonomy" id="240449"/>
    <lineage>
        <taxon>Eukaryota</taxon>
        <taxon>Viridiplantae</taxon>
        <taxon>Streptophyta</taxon>
        <taxon>Embryophyta</taxon>
        <taxon>Tracheophyta</taxon>
        <taxon>Spermatophyta</taxon>
        <taxon>Magnoliopsida</taxon>
        <taxon>Liliopsida</taxon>
        <taxon>Poales</taxon>
        <taxon>Poaceae</taxon>
        <taxon>PACMAD clade</taxon>
        <taxon>Panicoideae</taxon>
        <taxon>Panicodae</taxon>
        <taxon>Paniceae</taxon>
        <taxon>Melinidinae</taxon>
        <taxon>Urochloa</taxon>
    </lineage>
</organism>
<comment type="similarity">
    <text evidence="2">Belongs to the jagunal family.</text>
</comment>
<reference evidence="10" key="1">
    <citation type="submission" date="2024-06" db="EMBL/GenBank/DDBJ databases">
        <authorList>
            <person name="Ryan C."/>
        </authorList>
    </citation>
    <scope>NUCLEOTIDE SEQUENCE [LARGE SCALE GENOMIC DNA]</scope>
</reference>
<feature type="region of interest" description="Disordered" evidence="7">
    <location>
        <begin position="1"/>
        <end position="43"/>
    </location>
</feature>
<evidence type="ECO:0000256" key="8">
    <source>
        <dbReference type="SAM" id="Phobius"/>
    </source>
</evidence>
<gene>
    <name evidence="9" type="ORF">URODEC1_LOCUS18594</name>
</gene>
<dbReference type="PANTHER" id="PTHR20955">
    <property type="entry name" value="PROTEIN JAGUNAL HOMOLOG 1"/>
    <property type="match status" value="1"/>
</dbReference>
<dbReference type="PANTHER" id="PTHR20955:SF1">
    <property type="entry name" value="PROTEIN JAGUNAL HOMOLOG 1"/>
    <property type="match status" value="1"/>
</dbReference>
<evidence type="ECO:0000256" key="6">
    <source>
        <dbReference type="ARBA" id="ARBA00023136"/>
    </source>
</evidence>
<evidence type="ECO:0000256" key="4">
    <source>
        <dbReference type="ARBA" id="ARBA00022824"/>
    </source>
</evidence>
<feature type="transmembrane region" description="Helical" evidence="8">
    <location>
        <begin position="168"/>
        <end position="189"/>
    </location>
</feature>
<accession>A0ABC8WZ99</accession>
<keyword evidence="3 8" id="KW-0812">Transmembrane</keyword>
<keyword evidence="6 8" id="KW-0472">Membrane</keyword>
<dbReference type="AlphaFoldDB" id="A0ABC8WZ99"/>
<feature type="transmembrane region" description="Helical" evidence="8">
    <location>
        <begin position="67"/>
        <end position="89"/>
    </location>
</feature>
<dbReference type="EMBL" id="OZ075123">
    <property type="protein sequence ID" value="CAL4917491.1"/>
    <property type="molecule type" value="Genomic_DNA"/>
</dbReference>
<evidence type="ECO:0000256" key="2">
    <source>
        <dbReference type="ARBA" id="ARBA00008462"/>
    </source>
</evidence>
<keyword evidence="4" id="KW-0256">Endoplasmic reticulum</keyword>
<feature type="transmembrane region" description="Helical" evidence="8">
    <location>
        <begin position="127"/>
        <end position="148"/>
    </location>
</feature>
<evidence type="ECO:0000313" key="9">
    <source>
        <dbReference type="EMBL" id="CAL4917491.1"/>
    </source>
</evidence>
<feature type="transmembrane region" description="Helical" evidence="8">
    <location>
        <begin position="95"/>
        <end position="115"/>
    </location>
</feature>
<protein>
    <submittedName>
        <fullName evidence="9">Uncharacterized protein</fullName>
    </submittedName>
</protein>